<dbReference type="GO" id="GO:0055085">
    <property type="term" value="P:transmembrane transport"/>
    <property type="evidence" value="ECO:0007669"/>
    <property type="project" value="InterPro"/>
</dbReference>
<evidence type="ECO:0000313" key="12">
    <source>
        <dbReference type="EMBL" id="QJR16616.1"/>
    </source>
</evidence>
<dbReference type="RefSeq" id="WP_171164871.1">
    <property type="nucleotide sequence ID" value="NZ_CP053073.1"/>
</dbReference>
<evidence type="ECO:0000256" key="1">
    <source>
        <dbReference type="ARBA" id="ARBA00004383"/>
    </source>
</evidence>
<protein>
    <recommendedName>
        <fullName evidence="10">Protein TonB</fullName>
    </recommendedName>
</protein>
<feature type="domain" description="TonB C-terminal" evidence="11">
    <location>
        <begin position="122"/>
        <end position="209"/>
    </location>
</feature>
<evidence type="ECO:0000259" key="11">
    <source>
        <dbReference type="PROSITE" id="PS52015"/>
    </source>
</evidence>
<dbReference type="Pfam" id="PF03544">
    <property type="entry name" value="TonB_C"/>
    <property type="match status" value="1"/>
</dbReference>
<evidence type="ECO:0000256" key="8">
    <source>
        <dbReference type="ARBA" id="ARBA00022989"/>
    </source>
</evidence>
<keyword evidence="9 10" id="KW-0472">Membrane</keyword>
<evidence type="ECO:0000256" key="4">
    <source>
        <dbReference type="ARBA" id="ARBA00022475"/>
    </source>
</evidence>
<keyword evidence="8 10" id="KW-1133">Transmembrane helix</keyword>
<dbReference type="GO" id="GO:0030288">
    <property type="term" value="C:outer membrane-bounded periplasmic space"/>
    <property type="evidence" value="ECO:0007669"/>
    <property type="project" value="InterPro"/>
</dbReference>
<evidence type="ECO:0000256" key="2">
    <source>
        <dbReference type="ARBA" id="ARBA00006555"/>
    </source>
</evidence>
<evidence type="ECO:0000256" key="6">
    <source>
        <dbReference type="ARBA" id="ARBA00022692"/>
    </source>
</evidence>
<dbReference type="InterPro" id="IPR051045">
    <property type="entry name" value="TonB-dependent_transducer"/>
</dbReference>
<dbReference type="PRINTS" id="PR01374">
    <property type="entry name" value="TONBPROTEIN"/>
</dbReference>
<keyword evidence="3 10" id="KW-0813">Transport</keyword>
<keyword evidence="10" id="KW-0735">Signal-anchor</keyword>
<dbReference type="InterPro" id="IPR037682">
    <property type="entry name" value="TonB_C"/>
</dbReference>
<dbReference type="Gene3D" id="3.30.2420.10">
    <property type="entry name" value="TonB"/>
    <property type="match status" value="1"/>
</dbReference>
<evidence type="ECO:0000256" key="7">
    <source>
        <dbReference type="ARBA" id="ARBA00022927"/>
    </source>
</evidence>
<dbReference type="GO" id="GO:0015891">
    <property type="term" value="P:siderophore transport"/>
    <property type="evidence" value="ECO:0007669"/>
    <property type="project" value="InterPro"/>
</dbReference>
<feature type="transmembrane region" description="Helical" evidence="10">
    <location>
        <begin position="16"/>
        <end position="36"/>
    </location>
</feature>
<keyword evidence="5 10" id="KW-0997">Cell inner membrane</keyword>
<dbReference type="KEGG" id="upl:DSM104440_03451"/>
<evidence type="ECO:0000256" key="5">
    <source>
        <dbReference type="ARBA" id="ARBA00022519"/>
    </source>
</evidence>
<comment type="similarity">
    <text evidence="2 10">Belongs to the TonB family.</text>
</comment>
<keyword evidence="13" id="KW-1185">Reference proteome</keyword>
<dbReference type="GO" id="GO:0031992">
    <property type="term" value="F:energy transducer activity"/>
    <property type="evidence" value="ECO:0007669"/>
    <property type="project" value="InterPro"/>
</dbReference>
<keyword evidence="6 10" id="KW-0812">Transmembrane</keyword>
<keyword evidence="4 10" id="KW-1003">Cell membrane</keyword>
<organism evidence="12 13">
    <name type="scientific">Usitatibacter palustris</name>
    <dbReference type="NCBI Taxonomy" id="2732487"/>
    <lineage>
        <taxon>Bacteria</taxon>
        <taxon>Pseudomonadati</taxon>
        <taxon>Pseudomonadota</taxon>
        <taxon>Betaproteobacteria</taxon>
        <taxon>Nitrosomonadales</taxon>
        <taxon>Usitatibacteraceae</taxon>
        <taxon>Usitatibacter</taxon>
    </lineage>
</organism>
<evidence type="ECO:0000256" key="10">
    <source>
        <dbReference type="RuleBase" id="RU362123"/>
    </source>
</evidence>
<dbReference type="GO" id="GO:0015031">
    <property type="term" value="P:protein transport"/>
    <property type="evidence" value="ECO:0007669"/>
    <property type="project" value="UniProtKB-UniRule"/>
</dbReference>
<dbReference type="InterPro" id="IPR003538">
    <property type="entry name" value="TonB"/>
</dbReference>
<evidence type="ECO:0000313" key="13">
    <source>
        <dbReference type="Proteomes" id="UP000503096"/>
    </source>
</evidence>
<comment type="subcellular location">
    <subcellularLocation>
        <location evidence="1 10">Cell inner membrane</location>
        <topology evidence="1 10">Single-pass membrane protein</topology>
        <orientation evidence="1 10">Periplasmic side</orientation>
    </subcellularLocation>
</comment>
<dbReference type="PANTHER" id="PTHR33446">
    <property type="entry name" value="PROTEIN TONB-RELATED"/>
    <property type="match status" value="1"/>
</dbReference>
<dbReference type="GO" id="GO:0005886">
    <property type="term" value="C:plasma membrane"/>
    <property type="evidence" value="ECO:0007669"/>
    <property type="project" value="UniProtKB-SubCell"/>
</dbReference>
<accession>A0A6M4HAL5</accession>
<dbReference type="InParanoid" id="A0A6M4HAL5"/>
<dbReference type="InterPro" id="IPR006260">
    <property type="entry name" value="TonB/TolA_C"/>
</dbReference>
<comment type="function">
    <text evidence="10">Interacts with outer membrane receptor proteins that carry out high-affinity binding and energy dependent uptake into the periplasmic space of specific substrates. It could act to transduce energy from the cytoplasmic membrane to specific energy-requiring processes in the outer membrane, resulting in the release into the periplasm of ligands bound by these outer membrane proteins.</text>
</comment>
<evidence type="ECO:0000256" key="9">
    <source>
        <dbReference type="ARBA" id="ARBA00023136"/>
    </source>
</evidence>
<dbReference type="AlphaFoldDB" id="A0A6M4HAL5"/>
<dbReference type="EMBL" id="CP053073">
    <property type="protein sequence ID" value="QJR16616.1"/>
    <property type="molecule type" value="Genomic_DNA"/>
</dbReference>
<dbReference type="PROSITE" id="PS52015">
    <property type="entry name" value="TONB_CTD"/>
    <property type="match status" value="1"/>
</dbReference>
<proteinExistence type="inferred from homology"/>
<gene>
    <name evidence="12" type="ORF">DSM104440_03451</name>
</gene>
<sequence>MDYADSERSFGKHLPSVLVVALLHVAVGYALVTGLARKVVEVIKSPLETKIIEEIKKVIPDQPPPPPPKLATPPPPFIPPPEVNIQVPIQAQQAPTITAVSPVKPPPGPPPVAAPKPADGPVLRKNVRPVGKVDPIFPRDAIKRGIEKGTVIAHVHIRPDGSVSDVKIASANPARVFDREVIRALMQWRFAPEPVGFIGEVEIEFKLTD</sequence>
<dbReference type="Proteomes" id="UP000503096">
    <property type="component" value="Chromosome"/>
</dbReference>
<reference evidence="12 13" key="1">
    <citation type="submission" date="2020-04" db="EMBL/GenBank/DDBJ databases">
        <title>Usitatibacter rugosus gen. nov., sp. nov. and Usitatibacter palustris sp. nov., novel members of Usitatibacteraceae fam. nov. within the order Nitrosomonadales isolated from soil.</title>
        <authorList>
            <person name="Huber K.J."/>
            <person name="Neumann-Schaal M."/>
            <person name="Geppert A."/>
            <person name="Luckner M."/>
            <person name="Wanner G."/>
            <person name="Overmann J."/>
        </authorList>
    </citation>
    <scope>NUCLEOTIDE SEQUENCE [LARGE SCALE GENOMIC DNA]</scope>
    <source>
        <strain evidence="12 13">Swamp67</strain>
    </source>
</reference>
<evidence type="ECO:0000256" key="3">
    <source>
        <dbReference type="ARBA" id="ARBA00022448"/>
    </source>
</evidence>
<dbReference type="NCBIfam" id="TIGR01352">
    <property type="entry name" value="tonB_Cterm"/>
    <property type="match status" value="1"/>
</dbReference>
<dbReference type="SUPFAM" id="SSF74653">
    <property type="entry name" value="TolA/TonB C-terminal domain"/>
    <property type="match status" value="1"/>
</dbReference>
<keyword evidence="7 10" id="KW-0653">Protein transport</keyword>
<name>A0A6M4HAL5_9PROT</name>